<dbReference type="Proteomes" id="UP000053392">
    <property type="component" value="Unassembled WGS sequence"/>
</dbReference>
<dbReference type="HOGENOM" id="CLU_3159953_0_0_1"/>
<dbReference type="EMBL" id="KN847909">
    <property type="protein sequence ID" value="KIR38615.1"/>
    <property type="molecule type" value="Genomic_DNA"/>
</dbReference>
<gene>
    <name evidence="1" type="ORF">I313_05253</name>
</gene>
<keyword evidence="2" id="KW-1185">Reference proteome</keyword>
<organism evidence="1 2">
    <name type="scientific">Cryptococcus deuterogattii Ram5</name>
    <dbReference type="NCBI Taxonomy" id="1296110"/>
    <lineage>
        <taxon>Eukaryota</taxon>
        <taxon>Fungi</taxon>
        <taxon>Dikarya</taxon>
        <taxon>Basidiomycota</taxon>
        <taxon>Agaricomycotina</taxon>
        <taxon>Tremellomycetes</taxon>
        <taxon>Tremellales</taxon>
        <taxon>Cryptococcaceae</taxon>
        <taxon>Cryptococcus</taxon>
        <taxon>Cryptococcus gattii species complex</taxon>
    </lineage>
</organism>
<name>A0A0D0V135_9TREE</name>
<evidence type="ECO:0000313" key="1">
    <source>
        <dbReference type="EMBL" id="KIR38615.1"/>
    </source>
</evidence>
<sequence length="48" mass="5361">MLMVVKEEAGLELSSGMKMERRKITGMQMKKSEEIRDGNNACVVVTSD</sequence>
<protein>
    <submittedName>
        <fullName evidence="1">Unplaced genomic scaffold supercont1.14, whole genome shotgun sequence</fullName>
    </submittedName>
</protein>
<accession>A0A0D0V135</accession>
<reference evidence="1 2" key="1">
    <citation type="submission" date="2015-01" db="EMBL/GenBank/DDBJ databases">
        <title>The Genome Sequence of Cryptococcus gattii Ram5.</title>
        <authorList>
            <consortium name="The Broad Institute Genomics Platform"/>
            <person name="Cuomo C."/>
            <person name="Litvintseva A."/>
            <person name="Chen Y."/>
            <person name="Heitman J."/>
            <person name="Sun S."/>
            <person name="Springer D."/>
            <person name="Dromer F."/>
            <person name="Young S."/>
            <person name="Zeng Q."/>
            <person name="Gargeya S."/>
            <person name="Abouelleil A."/>
            <person name="Alvarado L."/>
            <person name="Chapman S.B."/>
            <person name="Gainer-Dewar J."/>
            <person name="Goldberg J."/>
            <person name="Griggs A."/>
            <person name="Gujja S."/>
            <person name="Hansen M."/>
            <person name="Howarth C."/>
            <person name="Imamovic A."/>
            <person name="Larimer J."/>
            <person name="Murphy C."/>
            <person name="Naylor J."/>
            <person name="Pearson M."/>
            <person name="Priest M."/>
            <person name="Roberts A."/>
            <person name="Saif S."/>
            <person name="Shea T."/>
            <person name="Sykes S."/>
            <person name="Wortman J."/>
            <person name="Nusbaum C."/>
            <person name="Birren B."/>
        </authorList>
    </citation>
    <scope>NUCLEOTIDE SEQUENCE [LARGE SCALE GENOMIC DNA]</scope>
    <source>
        <strain evidence="1 2">Ram5</strain>
    </source>
</reference>
<dbReference type="AlphaFoldDB" id="A0A0D0V135"/>
<evidence type="ECO:0000313" key="2">
    <source>
        <dbReference type="Proteomes" id="UP000053392"/>
    </source>
</evidence>
<proteinExistence type="predicted"/>